<keyword evidence="4 8" id="KW-0812">Transmembrane</keyword>
<evidence type="ECO:0000256" key="7">
    <source>
        <dbReference type="ARBA" id="ARBA00023237"/>
    </source>
</evidence>
<evidence type="ECO:0000256" key="1">
    <source>
        <dbReference type="ARBA" id="ARBA00004571"/>
    </source>
</evidence>
<evidence type="ECO:0000313" key="14">
    <source>
        <dbReference type="Proteomes" id="UP001597044"/>
    </source>
</evidence>
<evidence type="ECO:0000256" key="2">
    <source>
        <dbReference type="ARBA" id="ARBA00022448"/>
    </source>
</evidence>
<evidence type="ECO:0000256" key="5">
    <source>
        <dbReference type="ARBA" id="ARBA00023077"/>
    </source>
</evidence>
<evidence type="ECO:0000256" key="4">
    <source>
        <dbReference type="ARBA" id="ARBA00022692"/>
    </source>
</evidence>
<sequence length="679" mass="72537">MRARLYRSTPLSLFALTALASGMSLANTPEAKPLLEITISASPLGRTADELVQPIAVLSGEDLASKKRASIGETLANEPGISTGDFGAGASRPVIRGQSGPRVDVLANGISAMDVSALSPDHAVTINPLIARQIEIIKGPASLLYGSSASGGVVNVTDSRLATEVTEGFSGSLEASQGSNARNALGAADINYGQGNHQWHIDGTRSRSENYAIPGNAAVDGSSPSQGRLANSANDLDNGALGYSYISDAGNAFGFSASQYDQRYGLPVEDEAFIVMRQRRYDAQALLRDPISALESLRFKISDSRYGHTEFEDAATAGTRFTNNETQARIEAVHQPIAGFRGVVGVQLGQREFAAIGDEAYVPATKSQQAGLFVLEERRFGRNKIELGARVESVRMDPEGAVARDFTPVSASLGNLYDISENSHLRITLTHAERAPAIEELYAQGPHAATGTFEVGGAQLRLEQSQDLEIGFDHHQGRFGFEASVFHKQARNYIYASEVDDGLGNPTRVEDDGTVNAAGEFLLINYRQNRARFSGYELAANYALLNETDGPVQLSIRGFTDAVRGTIETSTGDAPAPRLTPARYGLSLHGHFKATSANISYVQAMDQDRPGRLDTQTAGYGLLNADVSVVLHRHGSSEASVFVQGTNLLDDDIRRATSFIKDAVPAPGRGGVVGLRYKF</sequence>
<evidence type="ECO:0000259" key="11">
    <source>
        <dbReference type="Pfam" id="PF00593"/>
    </source>
</evidence>
<dbReference type="InterPro" id="IPR012910">
    <property type="entry name" value="Plug_dom"/>
</dbReference>
<evidence type="ECO:0000256" key="8">
    <source>
        <dbReference type="PROSITE-ProRule" id="PRU01360"/>
    </source>
</evidence>
<feature type="domain" description="TonB-dependent receptor-like beta-barrel" evidence="11">
    <location>
        <begin position="192"/>
        <end position="648"/>
    </location>
</feature>
<keyword evidence="7 8" id="KW-0998">Cell outer membrane</keyword>
<dbReference type="InterPro" id="IPR036942">
    <property type="entry name" value="Beta-barrel_TonB_sf"/>
</dbReference>
<feature type="domain" description="TonB-dependent receptor plug" evidence="12">
    <location>
        <begin position="50"/>
        <end position="153"/>
    </location>
</feature>
<dbReference type="InterPro" id="IPR000531">
    <property type="entry name" value="Beta-barrel_TonB"/>
</dbReference>
<dbReference type="Gene3D" id="2.40.170.20">
    <property type="entry name" value="TonB-dependent receptor, beta-barrel domain"/>
    <property type="match status" value="1"/>
</dbReference>
<accession>A0ABW3HHM3</accession>
<comment type="similarity">
    <text evidence="8 9">Belongs to the TonB-dependent receptor family.</text>
</comment>
<dbReference type="PANTHER" id="PTHR30069">
    <property type="entry name" value="TONB-DEPENDENT OUTER MEMBRANE RECEPTOR"/>
    <property type="match status" value="1"/>
</dbReference>
<evidence type="ECO:0000256" key="10">
    <source>
        <dbReference type="SAM" id="SignalP"/>
    </source>
</evidence>
<keyword evidence="3 8" id="KW-1134">Transmembrane beta strand</keyword>
<evidence type="ECO:0000313" key="13">
    <source>
        <dbReference type="EMBL" id="MFD0950440.1"/>
    </source>
</evidence>
<dbReference type="InterPro" id="IPR037066">
    <property type="entry name" value="Plug_dom_sf"/>
</dbReference>
<keyword evidence="14" id="KW-1185">Reference proteome</keyword>
<dbReference type="PROSITE" id="PS52016">
    <property type="entry name" value="TONB_DEPENDENT_REC_3"/>
    <property type="match status" value="1"/>
</dbReference>
<dbReference type="RefSeq" id="WP_379071172.1">
    <property type="nucleotide sequence ID" value="NZ_JBHTIT010000001.1"/>
</dbReference>
<keyword evidence="13" id="KW-0675">Receptor</keyword>
<comment type="subcellular location">
    <subcellularLocation>
        <location evidence="1 8">Cell outer membrane</location>
        <topology evidence="1 8">Multi-pass membrane protein</topology>
    </subcellularLocation>
</comment>
<evidence type="ECO:0000256" key="6">
    <source>
        <dbReference type="ARBA" id="ARBA00023136"/>
    </source>
</evidence>
<keyword evidence="10" id="KW-0732">Signal</keyword>
<evidence type="ECO:0000256" key="9">
    <source>
        <dbReference type="RuleBase" id="RU003357"/>
    </source>
</evidence>
<keyword evidence="2 8" id="KW-0813">Transport</keyword>
<proteinExistence type="inferred from homology"/>
<dbReference type="Pfam" id="PF00593">
    <property type="entry name" value="TonB_dep_Rec_b-barrel"/>
    <property type="match status" value="1"/>
</dbReference>
<dbReference type="Pfam" id="PF07715">
    <property type="entry name" value="Plug"/>
    <property type="match status" value="1"/>
</dbReference>
<reference evidence="14" key="1">
    <citation type="journal article" date="2019" name="Int. J. Syst. Evol. Microbiol.">
        <title>The Global Catalogue of Microorganisms (GCM) 10K type strain sequencing project: providing services to taxonomists for standard genome sequencing and annotation.</title>
        <authorList>
            <consortium name="The Broad Institute Genomics Platform"/>
            <consortium name="The Broad Institute Genome Sequencing Center for Infectious Disease"/>
            <person name="Wu L."/>
            <person name="Ma J."/>
        </authorList>
    </citation>
    <scope>NUCLEOTIDE SEQUENCE [LARGE SCALE GENOMIC DNA]</scope>
    <source>
        <strain evidence="14">CCUG 63419</strain>
    </source>
</reference>
<evidence type="ECO:0000259" key="12">
    <source>
        <dbReference type="Pfam" id="PF07715"/>
    </source>
</evidence>
<evidence type="ECO:0000256" key="3">
    <source>
        <dbReference type="ARBA" id="ARBA00022452"/>
    </source>
</evidence>
<dbReference type="Gene3D" id="2.170.130.10">
    <property type="entry name" value="TonB-dependent receptor, plug domain"/>
    <property type="match status" value="1"/>
</dbReference>
<name>A0ABW3HHM3_9GAMM</name>
<feature type="signal peptide" evidence="10">
    <location>
        <begin position="1"/>
        <end position="26"/>
    </location>
</feature>
<organism evidence="13 14">
    <name type="scientific">Paraperlucidibaca wandonensis</name>
    <dbReference type="NCBI Taxonomy" id="1268273"/>
    <lineage>
        <taxon>Bacteria</taxon>
        <taxon>Pseudomonadati</taxon>
        <taxon>Pseudomonadota</taxon>
        <taxon>Gammaproteobacteria</taxon>
        <taxon>Moraxellales</taxon>
        <taxon>Moraxellaceae</taxon>
        <taxon>Paraperlucidibaca</taxon>
    </lineage>
</organism>
<dbReference type="EMBL" id="JBHTIT010000001">
    <property type="protein sequence ID" value="MFD0950440.1"/>
    <property type="molecule type" value="Genomic_DNA"/>
</dbReference>
<dbReference type="InterPro" id="IPR039426">
    <property type="entry name" value="TonB-dep_rcpt-like"/>
</dbReference>
<dbReference type="SUPFAM" id="SSF56935">
    <property type="entry name" value="Porins"/>
    <property type="match status" value="1"/>
</dbReference>
<dbReference type="PANTHER" id="PTHR30069:SF40">
    <property type="entry name" value="TONB-DEPENDENT RECEPTOR NMB0964-RELATED"/>
    <property type="match status" value="1"/>
</dbReference>
<protein>
    <submittedName>
        <fullName evidence="13">TonB-dependent receptor</fullName>
    </submittedName>
</protein>
<feature type="chain" id="PRO_5046675662" evidence="10">
    <location>
        <begin position="27"/>
        <end position="679"/>
    </location>
</feature>
<gene>
    <name evidence="13" type="ORF">ACFQ0F_08580</name>
</gene>
<keyword evidence="6 8" id="KW-0472">Membrane</keyword>
<keyword evidence="5 9" id="KW-0798">TonB box</keyword>
<comment type="caution">
    <text evidence="13">The sequence shown here is derived from an EMBL/GenBank/DDBJ whole genome shotgun (WGS) entry which is preliminary data.</text>
</comment>
<dbReference type="Proteomes" id="UP001597044">
    <property type="component" value="Unassembled WGS sequence"/>
</dbReference>